<reference evidence="1 2" key="1">
    <citation type="submission" date="2019-03" db="EMBL/GenBank/DDBJ databases">
        <title>Single cell metagenomics reveals metabolic interactions within the superorganism composed of flagellate Streblomastix strix and complex community of Bacteroidetes bacteria on its surface.</title>
        <authorList>
            <person name="Treitli S.C."/>
            <person name="Kolisko M."/>
            <person name="Husnik F."/>
            <person name="Keeling P."/>
            <person name="Hampl V."/>
        </authorList>
    </citation>
    <scope>NUCLEOTIDE SEQUENCE [LARGE SCALE GENOMIC DNA]</scope>
    <source>
        <strain evidence="1">ST1C</strain>
    </source>
</reference>
<dbReference type="Proteomes" id="UP000324800">
    <property type="component" value="Unassembled WGS sequence"/>
</dbReference>
<sequence>KIGFEPKSQDDKIQRAVQAIKMATTPFQNMAAFKQTAFMQNFSANPPVAKIDEARFEDRTAVLLGDQ</sequence>
<evidence type="ECO:0000313" key="2">
    <source>
        <dbReference type="Proteomes" id="UP000324800"/>
    </source>
</evidence>
<gene>
    <name evidence="1" type="ORF">EZS28_050459</name>
</gene>
<comment type="caution">
    <text evidence="1">The sequence shown here is derived from an EMBL/GenBank/DDBJ whole genome shotgun (WGS) entry which is preliminary data.</text>
</comment>
<evidence type="ECO:0000313" key="1">
    <source>
        <dbReference type="EMBL" id="KAA6354013.1"/>
    </source>
</evidence>
<name>A0A5J4T865_9EUKA</name>
<dbReference type="AlphaFoldDB" id="A0A5J4T865"/>
<feature type="non-terminal residue" evidence="1">
    <location>
        <position position="1"/>
    </location>
</feature>
<accession>A0A5J4T865</accession>
<proteinExistence type="predicted"/>
<organism evidence="1 2">
    <name type="scientific">Streblomastix strix</name>
    <dbReference type="NCBI Taxonomy" id="222440"/>
    <lineage>
        <taxon>Eukaryota</taxon>
        <taxon>Metamonada</taxon>
        <taxon>Preaxostyla</taxon>
        <taxon>Oxymonadida</taxon>
        <taxon>Streblomastigidae</taxon>
        <taxon>Streblomastix</taxon>
    </lineage>
</organism>
<protein>
    <submittedName>
        <fullName evidence="1">Uncharacterized protein</fullName>
    </submittedName>
</protein>
<dbReference type="EMBL" id="SNRW01037051">
    <property type="protein sequence ID" value="KAA6354013.1"/>
    <property type="molecule type" value="Genomic_DNA"/>
</dbReference>